<evidence type="ECO:0000313" key="2">
    <source>
        <dbReference type="EMBL" id="OZI22780.1"/>
    </source>
</evidence>
<dbReference type="GO" id="GO:0004343">
    <property type="term" value="F:glucosamine 6-phosphate N-acetyltransferase activity"/>
    <property type="evidence" value="ECO:0007669"/>
    <property type="project" value="TreeGrafter"/>
</dbReference>
<dbReference type="AlphaFoldDB" id="A0A261RDR8"/>
<dbReference type="PANTHER" id="PTHR13355">
    <property type="entry name" value="GLUCOSAMINE 6-PHOSPHATE N-ACETYLTRANSFERASE"/>
    <property type="match status" value="1"/>
</dbReference>
<sequence length="146" mass="15770">MPTSPAIRIVLGTWDRLRDDAYVVRHEVFVVEQGVAPDIELDDNDAVSVHAVAYDERGTPVATGRLLPDGHIGRMAVRKALRGAGVGGQVLDALISQGRGDGHRMLVLHAQTHARHFYEAHGFVAQGDEFMEAGISHVAMSRNLAG</sequence>
<reference evidence="3" key="1">
    <citation type="submission" date="2017-05" db="EMBL/GenBank/DDBJ databases">
        <title>Complete and WGS of Bordetella genogroups.</title>
        <authorList>
            <person name="Spilker T."/>
            <person name="Lipuma J."/>
        </authorList>
    </citation>
    <scope>NUCLEOTIDE SEQUENCE [LARGE SCALE GENOMIC DNA]</scope>
    <source>
        <strain evidence="3">AU18089</strain>
    </source>
</reference>
<protein>
    <submittedName>
        <fullName evidence="2">GNAT family N-acetyltransferase</fullName>
    </submittedName>
</protein>
<feature type="domain" description="N-acetyltransferase" evidence="1">
    <location>
        <begin position="7"/>
        <end position="145"/>
    </location>
</feature>
<comment type="caution">
    <text evidence="2">The sequence shown here is derived from an EMBL/GenBank/DDBJ whole genome shotgun (WGS) entry which is preliminary data.</text>
</comment>
<keyword evidence="2" id="KW-0808">Transferase</keyword>
<keyword evidence="3" id="KW-1185">Reference proteome</keyword>
<dbReference type="SUPFAM" id="SSF55729">
    <property type="entry name" value="Acyl-CoA N-acyltransferases (Nat)"/>
    <property type="match status" value="1"/>
</dbReference>
<evidence type="ECO:0000259" key="1">
    <source>
        <dbReference type="PROSITE" id="PS51186"/>
    </source>
</evidence>
<dbReference type="PROSITE" id="PS51186">
    <property type="entry name" value="GNAT"/>
    <property type="match status" value="1"/>
</dbReference>
<dbReference type="InterPro" id="IPR039143">
    <property type="entry name" value="GNPNAT1-like"/>
</dbReference>
<dbReference type="CDD" id="cd04301">
    <property type="entry name" value="NAT_SF"/>
    <property type="match status" value="1"/>
</dbReference>
<dbReference type="Proteomes" id="UP000216947">
    <property type="component" value="Unassembled WGS sequence"/>
</dbReference>
<dbReference type="EMBL" id="NEVK01000004">
    <property type="protein sequence ID" value="OZI22780.1"/>
    <property type="molecule type" value="Genomic_DNA"/>
</dbReference>
<organism evidence="2 3">
    <name type="scientific">Bordetella genomosp. 7</name>
    <dbReference type="NCBI Taxonomy" id="1416805"/>
    <lineage>
        <taxon>Bacteria</taxon>
        <taxon>Pseudomonadati</taxon>
        <taxon>Pseudomonadota</taxon>
        <taxon>Betaproteobacteria</taxon>
        <taxon>Burkholderiales</taxon>
        <taxon>Alcaligenaceae</taxon>
        <taxon>Bordetella</taxon>
    </lineage>
</organism>
<name>A0A261RDR8_9BORD</name>
<dbReference type="PANTHER" id="PTHR13355:SF11">
    <property type="entry name" value="GLUCOSAMINE 6-PHOSPHATE N-ACETYLTRANSFERASE"/>
    <property type="match status" value="1"/>
</dbReference>
<dbReference type="RefSeq" id="WP_026638050.1">
    <property type="nucleotide sequence ID" value="NZ_NEVI01000014.1"/>
</dbReference>
<dbReference type="Pfam" id="PF13673">
    <property type="entry name" value="Acetyltransf_10"/>
    <property type="match status" value="1"/>
</dbReference>
<dbReference type="Gene3D" id="3.40.630.30">
    <property type="match status" value="1"/>
</dbReference>
<gene>
    <name evidence="2" type="ORF">CAL19_09745</name>
</gene>
<dbReference type="InterPro" id="IPR016181">
    <property type="entry name" value="Acyl_CoA_acyltransferase"/>
</dbReference>
<dbReference type="OrthoDB" id="9796171at2"/>
<evidence type="ECO:0000313" key="3">
    <source>
        <dbReference type="Proteomes" id="UP000216947"/>
    </source>
</evidence>
<proteinExistence type="predicted"/>
<dbReference type="InterPro" id="IPR000182">
    <property type="entry name" value="GNAT_dom"/>
</dbReference>
<accession>A0A261RDR8</accession>